<keyword evidence="3" id="KW-1185">Reference proteome</keyword>
<evidence type="ECO:0000313" key="2">
    <source>
        <dbReference type="EMBL" id="GFH19875.1"/>
    </source>
</evidence>
<feature type="compositionally biased region" description="Polar residues" evidence="1">
    <location>
        <begin position="157"/>
        <end position="171"/>
    </location>
</feature>
<gene>
    <name evidence="2" type="ORF">HaLaN_16901</name>
</gene>
<protein>
    <submittedName>
        <fullName evidence="2">Uncharacterized protein</fullName>
    </submittedName>
</protein>
<dbReference type="EMBL" id="BLLF01001534">
    <property type="protein sequence ID" value="GFH19875.1"/>
    <property type="molecule type" value="Genomic_DNA"/>
</dbReference>
<evidence type="ECO:0000313" key="3">
    <source>
        <dbReference type="Proteomes" id="UP000485058"/>
    </source>
</evidence>
<comment type="caution">
    <text evidence="2">The sequence shown here is derived from an EMBL/GenBank/DDBJ whole genome shotgun (WGS) entry which is preliminary data.</text>
</comment>
<feature type="region of interest" description="Disordered" evidence="1">
    <location>
        <begin position="143"/>
        <end position="180"/>
    </location>
</feature>
<feature type="non-terminal residue" evidence="2">
    <location>
        <position position="1"/>
    </location>
</feature>
<feature type="region of interest" description="Disordered" evidence="1">
    <location>
        <begin position="97"/>
        <end position="119"/>
    </location>
</feature>
<dbReference type="Proteomes" id="UP000485058">
    <property type="component" value="Unassembled WGS sequence"/>
</dbReference>
<sequence length="180" mass="19920">MAYTVEPSAVRLLGHPLPLRLELGAMCSPRQWGSRVGRFFLLAIVTVAHVHAASTELRHLRYMLTMAKQLNRTLVWTGIKKHYTDRTARFHIDQVIAAPSPPAPSPPEGTFRGQAAPTTAPSRCFKEEIPDFIEFSEVLDRCPGVPQHQLQPPSPAAVSNNDTTGSQQSDVSRPVHHTDQ</sequence>
<name>A0A699ZDI3_HAELA</name>
<evidence type="ECO:0000256" key="1">
    <source>
        <dbReference type="SAM" id="MobiDB-lite"/>
    </source>
</evidence>
<dbReference type="AlphaFoldDB" id="A0A699ZDI3"/>
<accession>A0A699ZDI3</accession>
<reference evidence="2 3" key="1">
    <citation type="submission" date="2020-02" db="EMBL/GenBank/DDBJ databases">
        <title>Draft genome sequence of Haematococcus lacustris strain NIES-144.</title>
        <authorList>
            <person name="Morimoto D."/>
            <person name="Nakagawa S."/>
            <person name="Yoshida T."/>
            <person name="Sawayama S."/>
        </authorList>
    </citation>
    <scope>NUCLEOTIDE SEQUENCE [LARGE SCALE GENOMIC DNA]</scope>
    <source>
        <strain evidence="2 3">NIES-144</strain>
    </source>
</reference>
<proteinExistence type="predicted"/>
<organism evidence="2 3">
    <name type="scientific">Haematococcus lacustris</name>
    <name type="common">Green alga</name>
    <name type="synonym">Haematococcus pluvialis</name>
    <dbReference type="NCBI Taxonomy" id="44745"/>
    <lineage>
        <taxon>Eukaryota</taxon>
        <taxon>Viridiplantae</taxon>
        <taxon>Chlorophyta</taxon>
        <taxon>core chlorophytes</taxon>
        <taxon>Chlorophyceae</taxon>
        <taxon>CS clade</taxon>
        <taxon>Chlamydomonadales</taxon>
        <taxon>Haematococcaceae</taxon>
        <taxon>Haematococcus</taxon>
    </lineage>
</organism>